<name>A0A330LCJ9_9BACT</name>
<evidence type="ECO:0000313" key="3">
    <source>
        <dbReference type="Proteomes" id="UP000248168"/>
    </source>
</evidence>
<evidence type="ECO:0008006" key="4">
    <source>
        <dbReference type="Google" id="ProtNLM"/>
    </source>
</evidence>
<evidence type="ECO:0000256" key="1">
    <source>
        <dbReference type="SAM" id="MobiDB-lite"/>
    </source>
</evidence>
<organism evidence="2 3">
    <name type="scientific">Nitrospira lenta</name>
    <dbReference type="NCBI Taxonomy" id="1436998"/>
    <lineage>
        <taxon>Bacteria</taxon>
        <taxon>Pseudomonadati</taxon>
        <taxon>Nitrospirota</taxon>
        <taxon>Nitrospiria</taxon>
        <taxon>Nitrospirales</taxon>
        <taxon>Nitrospiraceae</taxon>
        <taxon>Nitrospira</taxon>
    </lineage>
</organism>
<gene>
    <name evidence="2" type="ORF">NITLEN_80131</name>
</gene>
<dbReference type="InParanoid" id="A0A330LCJ9"/>
<dbReference type="SUPFAM" id="SSF56059">
    <property type="entry name" value="Glutathione synthetase ATP-binding domain-like"/>
    <property type="match status" value="1"/>
</dbReference>
<protein>
    <recommendedName>
        <fullName evidence="4">ATP-grasp domain-containing protein</fullName>
    </recommendedName>
</protein>
<dbReference type="Gene3D" id="3.30.470.20">
    <property type="entry name" value="ATP-grasp fold, B domain"/>
    <property type="match status" value="1"/>
</dbReference>
<proteinExistence type="predicted"/>
<dbReference type="Proteomes" id="UP000248168">
    <property type="component" value="Unassembled WGS sequence"/>
</dbReference>
<evidence type="ECO:0000313" key="2">
    <source>
        <dbReference type="EMBL" id="SPP66703.1"/>
    </source>
</evidence>
<feature type="region of interest" description="Disordered" evidence="1">
    <location>
        <begin position="301"/>
        <end position="330"/>
    </location>
</feature>
<keyword evidence="3" id="KW-1185">Reference proteome</keyword>
<dbReference type="RefSeq" id="WP_181416954.1">
    <property type="nucleotide sequence ID" value="NZ_OUNR01000021.1"/>
</dbReference>
<dbReference type="AlphaFoldDB" id="A0A330LCJ9"/>
<reference evidence="3" key="1">
    <citation type="submission" date="2018-04" db="EMBL/GenBank/DDBJ databases">
        <authorList>
            <person name="Lucker S."/>
            <person name="Sakoula D."/>
        </authorList>
    </citation>
    <scope>NUCLEOTIDE SEQUENCE [LARGE SCALE GENOMIC DNA]</scope>
</reference>
<dbReference type="EMBL" id="OUNR01000021">
    <property type="protein sequence ID" value="SPP66703.1"/>
    <property type="molecule type" value="Genomic_DNA"/>
</dbReference>
<accession>A0A330LCJ9</accession>
<sequence length="330" mass="35942">MILILADSTDPWATLVHREAQRTGGEVCWVEPLRLLDQVLLNWPVAAGESVVPGSLDLDGRTMPLDDLTGIFARLPFPLRLDLEGLSDLDAGYVTKEATAAWLAFLNGMPCSVINRPVPGGRPTLLSGSPLLAKIAQDHGVLFPASRCTSSQADALQQFKAWGESAYLKPLGSTEPGQFLQSHDGVEQIRQVMEQQAVSLQMVPLGQQATVYVVGEHVAATVLRPGEAVSKPMEVLSAHATQCLRLVRALGLVFAECQIVITPDGDSYCLDVSSAPNFWRCPQDAQQQIVAHLFEHLSERRSLSQHDSSHGADGRSSTRERLRPTRSPER</sequence>